<protein>
    <recommendedName>
        <fullName evidence="4">CDP-alcohol phosphatidyltransferase family protein</fullName>
    </recommendedName>
</protein>
<dbReference type="GO" id="GO:0016780">
    <property type="term" value="F:phosphotransferase activity, for other substituted phosphate groups"/>
    <property type="evidence" value="ECO:0007669"/>
    <property type="project" value="InterPro"/>
</dbReference>
<keyword evidence="2" id="KW-1133">Transmembrane helix</keyword>
<evidence type="ECO:0000256" key="1">
    <source>
        <dbReference type="ARBA" id="ARBA00022679"/>
    </source>
</evidence>
<dbReference type="Gene3D" id="1.20.120.1760">
    <property type="match status" value="1"/>
</dbReference>
<evidence type="ECO:0000256" key="2">
    <source>
        <dbReference type="SAM" id="Phobius"/>
    </source>
</evidence>
<gene>
    <name evidence="3" type="ORF">S03H2_53097</name>
</gene>
<feature type="transmembrane region" description="Helical" evidence="2">
    <location>
        <begin position="83"/>
        <end position="109"/>
    </location>
</feature>
<dbReference type="Pfam" id="PF01066">
    <property type="entry name" value="CDP-OH_P_transf"/>
    <property type="match status" value="1"/>
</dbReference>
<dbReference type="InterPro" id="IPR043130">
    <property type="entry name" value="CDP-OH_PTrfase_TM_dom"/>
</dbReference>
<dbReference type="AlphaFoldDB" id="X1JNG2"/>
<feature type="non-terminal residue" evidence="3">
    <location>
        <position position="1"/>
    </location>
</feature>
<accession>X1JNG2</accession>
<dbReference type="EMBL" id="BARU01033779">
    <property type="protein sequence ID" value="GAH71338.1"/>
    <property type="molecule type" value="Genomic_DNA"/>
</dbReference>
<dbReference type="PROSITE" id="PS00379">
    <property type="entry name" value="CDP_ALCOHOL_P_TRANSF"/>
    <property type="match status" value="1"/>
</dbReference>
<feature type="transmembrane region" description="Helical" evidence="2">
    <location>
        <begin position="20"/>
        <end position="53"/>
    </location>
</feature>
<dbReference type="InterPro" id="IPR000462">
    <property type="entry name" value="CDP-OH_P_trans"/>
</dbReference>
<feature type="transmembrane region" description="Helical" evidence="2">
    <location>
        <begin position="153"/>
        <end position="177"/>
    </location>
</feature>
<dbReference type="InterPro" id="IPR048254">
    <property type="entry name" value="CDP_ALCOHOL_P_TRANSF_CS"/>
</dbReference>
<organism evidence="3">
    <name type="scientific">marine sediment metagenome</name>
    <dbReference type="NCBI Taxonomy" id="412755"/>
    <lineage>
        <taxon>unclassified sequences</taxon>
        <taxon>metagenomes</taxon>
        <taxon>ecological metagenomes</taxon>
    </lineage>
</organism>
<comment type="caution">
    <text evidence="3">The sequence shown here is derived from an EMBL/GenBank/DDBJ whole genome shotgun (WGS) entry which is preliminary data.</text>
</comment>
<keyword evidence="2" id="KW-0812">Transmembrane</keyword>
<keyword evidence="2" id="KW-0472">Membrane</keyword>
<keyword evidence="1" id="KW-0808">Transferase</keyword>
<dbReference type="GO" id="GO:0016020">
    <property type="term" value="C:membrane"/>
    <property type="evidence" value="ECO:0007669"/>
    <property type="project" value="InterPro"/>
</dbReference>
<proteinExistence type="predicted"/>
<evidence type="ECO:0008006" key="4">
    <source>
        <dbReference type="Google" id="ProtNLM"/>
    </source>
</evidence>
<reference evidence="3" key="1">
    <citation type="journal article" date="2014" name="Front. Microbiol.">
        <title>High frequency of phylogenetically diverse reductive dehalogenase-homologous genes in deep subseafloor sedimentary metagenomes.</title>
        <authorList>
            <person name="Kawai M."/>
            <person name="Futagami T."/>
            <person name="Toyoda A."/>
            <person name="Takaki Y."/>
            <person name="Nishi S."/>
            <person name="Hori S."/>
            <person name="Arai W."/>
            <person name="Tsubouchi T."/>
            <person name="Morono Y."/>
            <person name="Uchiyama I."/>
            <person name="Ito T."/>
            <person name="Fujiyama A."/>
            <person name="Inagaki F."/>
            <person name="Takami H."/>
        </authorList>
    </citation>
    <scope>NUCLEOTIDE SEQUENCE</scope>
    <source>
        <strain evidence="3">Expedition CK06-06</strain>
    </source>
</reference>
<evidence type="ECO:0000313" key="3">
    <source>
        <dbReference type="EMBL" id="GAH71338.1"/>
    </source>
</evidence>
<dbReference type="GO" id="GO:0008654">
    <property type="term" value="P:phospholipid biosynthetic process"/>
    <property type="evidence" value="ECO:0007669"/>
    <property type="project" value="InterPro"/>
</dbReference>
<sequence length="186" mass="20894">SENLLLPLGKKLTKIPANVITLFGLFFSILTFFGFIFQNIIFIIICLFLVEFFDQLDGVIARLQGPTKLGAFLDSTLDRIGDFFIFFGIILGGYTEVYIGFITIFGAFLTSYTRAKIEALGVPNLYGVGLLERTDRVPIILIGSILQIWFPTAIWWTMVFLAIGTNITAIQRIVYAIKKFSVKSNK</sequence>
<name>X1JNG2_9ZZZZ</name>